<dbReference type="CDD" id="cd03801">
    <property type="entry name" value="GT4_PimA-like"/>
    <property type="match status" value="1"/>
</dbReference>
<name>A0ABV7Z1P5_9BACT</name>
<dbReference type="PANTHER" id="PTHR46401:SF2">
    <property type="entry name" value="GLYCOSYLTRANSFERASE WBBK-RELATED"/>
    <property type="match status" value="1"/>
</dbReference>
<dbReference type="Pfam" id="PF00534">
    <property type="entry name" value="Glycos_transf_1"/>
    <property type="match status" value="1"/>
</dbReference>
<evidence type="ECO:0000256" key="1">
    <source>
        <dbReference type="ARBA" id="ARBA00022679"/>
    </source>
</evidence>
<dbReference type="RefSeq" id="WP_379839218.1">
    <property type="nucleotide sequence ID" value="NZ_JBHRYQ010000001.1"/>
</dbReference>
<proteinExistence type="predicted"/>
<sequence length="366" mass="42136">MGPKKTIHIIHSLKIGGVENAVFSGNELIRNSLNYEILVIDKINPSITFDVNFLKKNVKLFTGNFPLDFINIIKILIYLNKEKPEIIITSLWRSVFIGLLYRLFNKKTKWIIFKHSSKYKHFLDSVIHLISFKLVDFVFADSQASKDSINLKNAKFECIIVPMVIKATSSKLKPKTLNLNNTIKFIFYGRLHPVKQIDLSIRFLSYLEKRLGRKIVFDFFGPDEDNTLNKLLKICNELNFSSAHYGGCLNSEELNDKLKDYSFFIQLSKYEGQALSVVEAMQNGLVCIVTPVGEIANYTKDLSNAIHFKIKNQNIFLEENFLKFESIIKNPALFNLISCNSIDSFSKTKDYPQEIINNLKIILNQK</sequence>
<comment type="caution">
    <text evidence="3">The sequence shown here is derived from an EMBL/GenBank/DDBJ whole genome shotgun (WGS) entry which is preliminary data.</text>
</comment>
<accession>A0ABV7Z1P5</accession>
<reference evidence="4" key="1">
    <citation type="journal article" date="2019" name="Int. J. Syst. Evol. Microbiol.">
        <title>The Global Catalogue of Microorganisms (GCM) 10K type strain sequencing project: providing services to taxonomists for standard genome sequencing and annotation.</title>
        <authorList>
            <consortium name="The Broad Institute Genomics Platform"/>
            <consortium name="The Broad Institute Genome Sequencing Center for Infectious Disease"/>
            <person name="Wu L."/>
            <person name="Ma J."/>
        </authorList>
    </citation>
    <scope>NUCLEOTIDE SEQUENCE [LARGE SCALE GENOMIC DNA]</scope>
    <source>
        <strain evidence="4">CECT 7956</strain>
    </source>
</reference>
<dbReference type="SUPFAM" id="SSF53756">
    <property type="entry name" value="UDP-Glycosyltransferase/glycogen phosphorylase"/>
    <property type="match status" value="1"/>
</dbReference>
<dbReference type="Proteomes" id="UP001595616">
    <property type="component" value="Unassembled WGS sequence"/>
</dbReference>
<dbReference type="EMBL" id="JBHRYQ010000001">
    <property type="protein sequence ID" value="MFC3812348.1"/>
    <property type="molecule type" value="Genomic_DNA"/>
</dbReference>
<organism evidence="3 4">
    <name type="scientific">Lacihabitans lacunae</name>
    <dbReference type="NCBI Taxonomy" id="1028214"/>
    <lineage>
        <taxon>Bacteria</taxon>
        <taxon>Pseudomonadati</taxon>
        <taxon>Bacteroidota</taxon>
        <taxon>Cytophagia</taxon>
        <taxon>Cytophagales</taxon>
        <taxon>Leadbetterellaceae</taxon>
        <taxon>Lacihabitans</taxon>
    </lineage>
</organism>
<protein>
    <submittedName>
        <fullName evidence="3">Glycosyltransferase family 4 protein</fullName>
        <ecNumber evidence="3">2.4.-.-</ecNumber>
    </submittedName>
</protein>
<keyword evidence="3" id="KW-0328">Glycosyltransferase</keyword>
<dbReference type="PANTHER" id="PTHR46401">
    <property type="entry name" value="GLYCOSYLTRANSFERASE WBBK-RELATED"/>
    <property type="match status" value="1"/>
</dbReference>
<dbReference type="GO" id="GO:0016757">
    <property type="term" value="F:glycosyltransferase activity"/>
    <property type="evidence" value="ECO:0007669"/>
    <property type="project" value="UniProtKB-KW"/>
</dbReference>
<evidence type="ECO:0000313" key="4">
    <source>
        <dbReference type="Proteomes" id="UP001595616"/>
    </source>
</evidence>
<gene>
    <name evidence="3" type="ORF">ACFOOI_16925</name>
</gene>
<feature type="domain" description="Glycosyl transferase family 1" evidence="2">
    <location>
        <begin position="174"/>
        <end position="314"/>
    </location>
</feature>
<keyword evidence="4" id="KW-1185">Reference proteome</keyword>
<dbReference type="Gene3D" id="3.40.50.2000">
    <property type="entry name" value="Glycogen Phosphorylase B"/>
    <property type="match status" value="2"/>
</dbReference>
<evidence type="ECO:0000313" key="3">
    <source>
        <dbReference type="EMBL" id="MFC3812348.1"/>
    </source>
</evidence>
<evidence type="ECO:0000259" key="2">
    <source>
        <dbReference type="Pfam" id="PF00534"/>
    </source>
</evidence>
<dbReference type="EC" id="2.4.-.-" evidence="3"/>
<keyword evidence="1 3" id="KW-0808">Transferase</keyword>
<dbReference type="InterPro" id="IPR001296">
    <property type="entry name" value="Glyco_trans_1"/>
</dbReference>